<keyword evidence="2" id="KW-1133">Transmembrane helix</keyword>
<evidence type="ECO:0000256" key="1">
    <source>
        <dbReference type="SAM" id="MobiDB-lite"/>
    </source>
</evidence>
<sequence length="146" mass="15103">MSDLHTLLLEQIRERDARVRDALAASQADSSGGPPPEDGSIDNMPDTAGDVTSPEETGHGRDWRGSAPVPHARSGSAMRRQLVATAALAGLGALSASMVVAVANFSVQALTVLVVPVAVAALVRHQGGQFARGNTKGWQPRGSVNC</sequence>
<protein>
    <recommendedName>
        <fullName evidence="4">DUF3040 domain-containing protein</fullName>
    </recommendedName>
</protein>
<accession>A0AAU2UYZ3</accession>
<reference evidence="3" key="1">
    <citation type="submission" date="2022-10" db="EMBL/GenBank/DDBJ databases">
        <title>The complete genomes of actinobacterial strains from the NBC collection.</title>
        <authorList>
            <person name="Joergensen T.S."/>
            <person name="Alvarez Arevalo M."/>
            <person name="Sterndorff E.B."/>
            <person name="Faurdal D."/>
            <person name="Vuksanovic O."/>
            <person name="Mourched A.-S."/>
            <person name="Charusanti P."/>
            <person name="Shaw S."/>
            <person name="Blin K."/>
            <person name="Weber T."/>
        </authorList>
    </citation>
    <scope>NUCLEOTIDE SEQUENCE</scope>
    <source>
        <strain evidence="3">NBC_00003</strain>
    </source>
</reference>
<feature type="transmembrane region" description="Helical" evidence="2">
    <location>
        <begin position="105"/>
        <end position="123"/>
    </location>
</feature>
<evidence type="ECO:0000313" key="3">
    <source>
        <dbReference type="EMBL" id="WTW60369.1"/>
    </source>
</evidence>
<dbReference type="EMBL" id="CP108318">
    <property type="protein sequence ID" value="WTW60369.1"/>
    <property type="molecule type" value="Genomic_DNA"/>
</dbReference>
<feature type="region of interest" description="Disordered" evidence="1">
    <location>
        <begin position="19"/>
        <end position="77"/>
    </location>
</feature>
<organism evidence="3">
    <name type="scientific">Streptomyces sp. NBC_00003</name>
    <dbReference type="NCBI Taxonomy" id="2903608"/>
    <lineage>
        <taxon>Bacteria</taxon>
        <taxon>Bacillati</taxon>
        <taxon>Actinomycetota</taxon>
        <taxon>Actinomycetes</taxon>
        <taxon>Kitasatosporales</taxon>
        <taxon>Streptomycetaceae</taxon>
        <taxon>Streptomyces</taxon>
    </lineage>
</organism>
<evidence type="ECO:0008006" key="4">
    <source>
        <dbReference type="Google" id="ProtNLM"/>
    </source>
</evidence>
<gene>
    <name evidence="3" type="ORF">OG549_06790</name>
</gene>
<keyword evidence="2" id="KW-0472">Membrane</keyword>
<keyword evidence="2" id="KW-0812">Transmembrane</keyword>
<evidence type="ECO:0000256" key="2">
    <source>
        <dbReference type="SAM" id="Phobius"/>
    </source>
</evidence>
<dbReference type="AlphaFoldDB" id="A0AAU2UYZ3"/>
<feature type="transmembrane region" description="Helical" evidence="2">
    <location>
        <begin position="82"/>
        <end position="99"/>
    </location>
</feature>
<name>A0AAU2UYZ3_9ACTN</name>
<proteinExistence type="predicted"/>